<name>A0A1Y3TZV8_9FIRM</name>
<feature type="domain" description="HTH marR-type" evidence="4">
    <location>
        <begin position="4"/>
        <end position="142"/>
    </location>
</feature>
<evidence type="ECO:0000259" key="4">
    <source>
        <dbReference type="PROSITE" id="PS50995"/>
    </source>
</evidence>
<dbReference type="PANTHER" id="PTHR42756">
    <property type="entry name" value="TRANSCRIPTIONAL REGULATOR, MARR"/>
    <property type="match status" value="1"/>
</dbReference>
<proteinExistence type="predicted"/>
<dbReference type="InterPro" id="IPR036388">
    <property type="entry name" value="WH-like_DNA-bd_sf"/>
</dbReference>
<dbReference type="Proteomes" id="UP000195455">
    <property type="component" value="Unassembled WGS sequence"/>
</dbReference>
<evidence type="ECO:0000256" key="3">
    <source>
        <dbReference type="ARBA" id="ARBA00023163"/>
    </source>
</evidence>
<protein>
    <recommendedName>
        <fullName evidence="4">HTH marR-type domain-containing protein</fullName>
    </recommendedName>
</protein>
<dbReference type="PANTHER" id="PTHR42756:SF1">
    <property type="entry name" value="TRANSCRIPTIONAL REPRESSOR OF EMRAB OPERON"/>
    <property type="match status" value="1"/>
</dbReference>
<dbReference type="InterPro" id="IPR000835">
    <property type="entry name" value="HTH_MarR-typ"/>
</dbReference>
<keyword evidence="1" id="KW-0805">Transcription regulation</keyword>
<dbReference type="EMBL" id="NFHM01000014">
    <property type="protein sequence ID" value="OUN41991.1"/>
    <property type="molecule type" value="Genomic_DNA"/>
</dbReference>
<dbReference type="Pfam" id="PF12802">
    <property type="entry name" value="MarR_2"/>
    <property type="match status" value="1"/>
</dbReference>
<keyword evidence="2" id="KW-0238">DNA-binding</keyword>
<dbReference type="InterPro" id="IPR036390">
    <property type="entry name" value="WH_DNA-bd_sf"/>
</dbReference>
<evidence type="ECO:0000313" key="6">
    <source>
        <dbReference type="Proteomes" id="UP000195455"/>
    </source>
</evidence>
<dbReference type="GO" id="GO:0003700">
    <property type="term" value="F:DNA-binding transcription factor activity"/>
    <property type="evidence" value="ECO:0007669"/>
    <property type="project" value="InterPro"/>
</dbReference>
<reference evidence="6" key="1">
    <citation type="submission" date="2017-04" db="EMBL/GenBank/DDBJ databases">
        <title>Function of individual gut microbiota members based on whole genome sequencing of pure cultures obtained from chicken caecum.</title>
        <authorList>
            <person name="Medvecky M."/>
            <person name="Cejkova D."/>
            <person name="Polansky O."/>
            <person name="Karasova D."/>
            <person name="Kubasova T."/>
            <person name="Cizek A."/>
            <person name="Rychlik I."/>
        </authorList>
    </citation>
    <scope>NUCLEOTIDE SEQUENCE [LARGE SCALE GENOMIC DNA]</scope>
    <source>
        <strain evidence="6">An75</strain>
    </source>
</reference>
<keyword evidence="3" id="KW-0804">Transcription</keyword>
<accession>A0A1Y3TZV8</accession>
<sequence length="149" mass="17499">MNENQKIIANLGIMHHTIRKFADTKFMEIQNELSGMYVFVLLYLAKQEQAHKKVFQKDLEQEFQISKATVSRMLSRMEQKNLVRRKGNAEDARFKWIIMTAYSRKMIPDLKKAEEQLECTVLDGFSKKDKDVLLSCIAKMEHNLLKSNK</sequence>
<dbReference type="GO" id="GO:0003677">
    <property type="term" value="F:DNA binding"/>
    <property type="evidence" value="ECO:0007669"/>
    <property type="project" value="UniProtKB-KW"/>
</dbReference>
<evidence type="ECO:0000256" key="2">
    <source>
        <dbReference type="ARBA" id="ARBA00023125"/>
    </source>
</evidence>
<dbReference type="Gene3D" id="1.10.10.10">
    <property type="entry name" value="Winged helix-like DNA-binding domain superfamily/Winged helix DNA-binding domain"/>
    <property type="match status" value="1"/>
</dbReference>
<evidence type="ECO:0000313" key="5">
    <source>
        <dbReference type="EMBL" id="OUN41991.1"/>
    </source>
</evidence>
<dbReference type="SUPFAM" id="SSF46785">
    <property type="entry name" value="Winged helix' DNA-binding domain"/>
    <property type="match status" value="1"/>
</dbReference>
<dbReference type="AlphaFoldDB" id="A0A1Y3TZV8"/>
<comment type="caution">
    <text evidence="5">The sequence shown here is derived from an EMBL/GenBank/DDBJ whole genome shotgun (WGS) entry which is preliminary data.</text>
</comment>
<gene>
    <name evidence="5" type="ORF">B5G26_09910</name>
</gene>
<dbReference type="PROSITE" id="PS50995">
    <property type="entry name" value="HTH_MARR_2"/>
    <property type="match status" value="1"/>
</dbReference>
<dbReference type="SMART" id="SM00347">
    <property type="entry name" value="HTH_MARR"/>
    <property type="match status" value="1"/>
</dbReference>
<organism evidence="5 6">
    <name type="scientific">Anaerotignum lactatifermentans</name>
    <dbReference type="NCBI Taxonomy" id="160404"/>
    <lineage>
        <taxon>Bacteria</taxon>
        <taxon>Bacillati</taxon>
        <taxon>Bacillota</taxon>
        <taxon>Clostridia</taxon>
        <taxon>Lachnospirales</taxon>
        <taxon>Anaerotignaceae</taxon>
        <taxon>Anaerotignum</taxon>
    </lineage>
</organism>
<dbReference type="PRINTS" id="PR00598">
    <property type="entry name" value="HTHMARR"/>
</dbReference>
<evidence type="ECO:0000256" key="1">
    <source>
        <dbReference type="ARBA" id="ARBA00023015"/>
    </source>
</evidence>